<dbReference type="GO" id="GO:0016491">
    <property type="term" value="F:oxidoreductase activity"/>
    <property type="evidence" value="ECO:0007669"/>
    <property type="project" value="InterPro"/>
</dbReference>
<feature type="domain" description="Rubrerythrin diiron-binding" evidence="1">
    <location>
        <begin position="30"/>
        <end position="164"/>
    </location>
</feature>
<organism evidence="2 3">
    <name type="scientific">Thermococcus sibiricus (strain DSM 12597 / MM 739)</name>
    <dbReference type="NCBI Taxonomy" id="604354"/>
    <lineage>
        <taxon>Archaea</taxon>
        <taxon>Methanobacteriati</taxon>
        <taxon>Methanobacteriota</taxon>
        <taxon>Thermococci</taxon>
        <taxon>Thermococcales</taxon>
        <taxon>Thermococcaceae</taxon>
        <taxon>Thermococcus</taxon>
    </lineage>
</organism>
<dbReference type="HOGENOM" id="CLU_119858_0_0_2"/>
<dbReference type="EMBL" id="CP001463">
    <property type="protein sequence ID" value="ACS90941.1"/>
    <property type="molecule type" value="Genomic_DNA"/>
</dbReference>
<dbReference type="STRING" id="604354.TSIB_1892"/>
<evidence type="ECO:0000313" key="2">
    <source>
        <dbReference type="EMBL" id="ACS90941.1"/>
    </source>
</evidence>
<dbReference type="Proteomes" id="UP000009079">
    <property type="component" value="Chromosome"/>
</dbReference>
<dbReference type="Gene3D" id="1.20.1260.10">
    <property type="match status" value="1"/>
</dbReference>
<accession>C5ZZW0</accession>
<dbReference type="PANTHER" id="PTHR33531:SF10">
    <property type="entry name" value="BLR7895 PROTEIN"/>
    <property type="match status" value="1"/>
</dbReference>
<dbReference type="eggNOG" id="arCOG01103">
    <property type="taxonomic scope" value="Archaea"/>
</dbReference>
<dbReference type="AlphaFoldDB" id="C5ZZW0"/>
<keyword evidence="3" id="KW-1185">Reference proteome</keyword>
<evidence type="ECO:0000259" key="1">
    <source>
        <dbReference type="Pfam" id="PF02915"/>
    </source>
</evidence>
<dbReference type="SUPFAM" id="SSF47240">
    <property type="entry name" value="Ferritin-like"/>
    <property type="match status" value="1"/>
</dbReference>
<dbReference type="Pfam" id="PF02915">
    <property type="entry name" value="Rubrerythrin"/>
    <property type="match status" value="1"/>
</dbReference>
<protein>
    <submittedName>
        <fullName evidence="2">Rubrerythrin-related protein</fullName>
    </submittedName>
</protein>
<dbReference type="GO" id="GO:0046872">
    <property type="term" value="F:metal ion binding"/>
    <property type="evidence" value="ECO:0007669"/>
    <property type="project" value="InterPro"/>
</dbReference>
<sequence length="182" mass="21449">MYCFWSEVKEMVEIDMGIPLEKVNEFSLKELLGMAIKAEIGAREFYKSMASNVDIETLRNKLEFLAGEEEKHEEFLRNFYAQSFPGEEIVFPKEHVGPELKPVAEKIKNVQDILELVRWAMEAERIAKQFYSKLEEMTDDNAKKGLLRYLASMENTHYFILKTEYELLLDWEMYSQMMHVGP</sequence>
<reference evidence="2 3" key="1">
    <citation type="journal article" date="2009" name="Appl. Environ. Microbiol.">
        <title>Metabolic versatility and indigenous origin of the archaeon Thermococcus sibiricus, isolated from a siberian oil reservoir, as revealed by genome analysis.</title>
        <authorList>
            <person name="Mardanov A.V."/>
            <person name="Ravin N.V."/>
            <person name="Svetlitchnyi V.A."/>
            <person name="Beletsky A.V."/>
            <person name="Miroshnichenko M.L."/>
            <person name="Bonch-Osmolovskaya E.A."/>
            <person name="Skryabin K.G."/>
        </authorList>
    </citation>
    <scope>NUCLEOTIDE SEQUENCE [LARGE SCALE GENOMIC DNA]</scope>
    <source>
        <strain evidence="3">DSM 12597 / MM 739</strain>
    </source>
</reference>
<proteinExistence type="predicted"/>
<dbReference type="KEGG" id="tsi:TSIB_1892"/>
<gene>
    <name evidence="2" type="ordered locus">TSIB_1892</name>
</gene>
<name>C5ZZW0_THESM</name>
<dbReference type="InterPro" id="IPR012347">
    <property type="entry name" value="Ferritin-like"/>
</dbReference>
<dbReference type="InterPro" id="IPR009078">
    <property type="entry name" value="Ferritin-like_SF"/>
</dbReference>
<dbReference type="CDD" id="cd01045">
    <property type="entry name" value="Ferritin_like_AB"/>
    <property type="match status" value="1"/>
</dbReference>
<dbReference type="PANTHER" id="PTHR33531">
    <property type="entry name" value="RUBRERYTHRIN SUBFAMILY"/>
    <property type="match status" value="1"/>
</dbReference>
<evidence type="ECO:0000313" key="3">
    <source>
        <dbReference type="Proteomes" id="UP000009079"/>
    </source>
</evidence>
<dbReference type="InterPro" id="IPR003251">
    <property type="entry name" value="Rr_diiron-bd_dom"/>
</dbReference>